<feature type="compositionally biased region" description="Basic and acidic residues" evidence="13">
    <location>
        <begin position="15"/>
        <end position="34"/>
    </location>
</feature>
<evidence type="ECO:0000256" key="8">
    <source>
        <dbReference type="ARBA" id="ARBA00022777"/>
    </source>
</evidence>
<name>A0A0K9PRL5_ZOSMR</name>
<dbReference type="PROSITE" id="PS50011">
    <property type="entry name" value="PROTEIN_KINASE_DOM"/>
    <property type="match status" value="1"/>
</dbReference>
<evidence type="ECO:0000256" key="3">
    <source>
        <dbReference type="ARBA" id="ARBA00012513"/>
    </source>
</evidence>
<dbReference type="FunFam" id="3.30.200.20:FF:000228">
    <property type="entry name" value="Serine/threonine-protein kinase BIK1"/>
    <property type="match status" value="1"/>
</dbReference>
<organism evidence="15 16">
    <name type="scientific">Zostera marina</name>
    <name type="common">Eelgrass</name>
    <dbReference type="NCBI Taxonomy" id="29655"/>
    <lineage>
        <taxon>Eukaryota</taxon>
        <taxon>Viridiplantae</taxon>
        <taxon>Streptophyta</taxon>
        <taxon>Embryophyta</taxon>
        <taxon>Tracheophyta</taxon>
        <taxon>Spermatophyta</taxon>
        <taxon>Magnoliopsida</taxon>
        <taxon>Liliopsida</taxon>
        <taxon>Zosteraceae</taxon>
        <taxon>Zostera</taxon>
    </lineage>
</organism>
<gene>
    <name evidence="15" type="ORF">ZOSMA_177G00260</name>
</gene>
<keyword evidence="6" id="KW-0808">Transferase</keyword>
<dbReference type="PROSITE" id="PS00107">
    <property type="entry name" value="PROTEIN_KINASE_ATP"/>
    <property type="match status" value="1"/>
</dbReference>
<keyword evidence="9 12" id="KW-0067">ATP-binding</keyword>
<proteinExistence type="inferred from homology"/>
<dbReference type="InterPro" id="IPR050823">
    <property type="entry name" value="Plant_Ser_Thr_Prot_Kinase"/>
</dbReference>
<dbReference type="GO" id="GO:0005886">
    <property type="term" value="C:plasma membrane"/>
    <property type="evidence" value="ECO:0007669"/>
    <property type="project" value="UniProtKB-SubCell"/>
</dbReference>
<dbReference type="AlphaFoldDB" id="A0A0K9PRL5"/>
<comment type="function">
    <text evidence="11">May be involved in plant defense signaling.</text>
</comment>
<dbReference type="EMBL" id="LFYR01000664">
    <property type="protein sequence ID" value="KMZ71698.1"/>
    <property type="molecule type" value="Genomic_DNA"/>
</dbReference>
<dbReference type="Proteomes" id="UP000036987">
    <property type="component" value="Unassembled WGS sequence"/>
</dbReference>
<reference evidence="16" key="1">
    <citation type="journal article" date="2016" name="Nature">
        <title>The genome of the seagrass Zostera marina reveals angiosperm adaptation to the sea.</title>
        <authorList>
            <person name="Olsen J.L."/>
            <person name="Rouze P."/>
            <person name="Verhelst B."/>
            <person name="Lin Y.-C."/>
            <person name="Bayer T."/>
            <person name="Collen J."/>
            <person name="Dattolo E."/>
            <person name="De Paoli E."/>
            <person name="Dittami S."/>
            <person name="Maumus F."/>
            <person name="Michel G."/>
            <person name="Kersting A."/>
            <person name="Lauritano C."/>
            <person name="Lohaus R."/>
            <person name="Toepel M."/>
            <person name="Tonon T."/>
            <person name="Vanneste K."/>
            <person name="Amirebrahimi M."/>
            <person name="Brakel J."/>
            <person name="Bostroem C."/>
            <person name="Chovatia M."/>
            <person name="Grimwood J."/>
            <person name="Jenkins J.W."/>
            <person name="Jueterbock A."/>
            <person name="Mraz A."/>
            <person name="Stam W.T."/>
            <person name="Tice H."/>
            <person name="Bornberg-Bauer E."/>
            <person name="Green P.J."/>
            <person name="Pearson G.A."/>
            <person name="Procaccini G."/>
            <person name="Duarte C.M."/>
            <person name="Schmutz J."/>
            <person name="Reusch T.B.H."/>
            <person name="Van de Peer Y."/>
        </authorList>
    </citation>
    <scope>NUCLEOTIDE SEQUENCE [LARGE SCALE GENOMIC DNA]</scope>
    <source>
        <strain evidence="16">cv. Finnish</strain>
    </source>
</reference>
<comment type="similarity">
    <text evidence="2">Belongs to the protein kinase superfamily. Ser/Thr protein kinase family.</text>
</comment>
<dbReference type="GO" id="GO:0004674">
    <property type="term" value="F:protein serine/threonine kinase activity"/>
    <property type="evidence" value="ECO:0007669"/>
    <property type="project" value="UniProtKB-KW"/>
</dbReference>
<dbReference type="InterPro" id="IPR001245">
    <property type="entry name" value="Ser-Thr/Tyr_kinase_cat_dom"/>
</dbReference>
<evidence type="ECO:0000256" key="13">
    <source>
        <dbReference type="SAM" id="MobiDB-lite"/>
    </source>
</evidence>
<evidence type="ECO:0000256" key="2">
    <source>
        <dbReference type="ARBA" id="ARBA00008684"/>
    </source>
</evidence>
<accession>A0A0K9PRL5</accession>
<evidence type="ECO:0000313" key="16">
    <source>
        <dbReference type="Proteomes" id="UP000036987"/>
    </source>
</evidence>
<dbReference type="GO" id="GO:0005524">
    <property type="term" value="F:ATP binding"/>
    <property type="evidence" value="ECO:0007669"/>
    <property type="project" value="UniProtKB-UniRule"/>
</dbReference>
<dbReference type="STRING" id="29655.A0A0K9PRL5"/>
<dbReference type="InterPro" id="IPR000719">
    <property type="entry name" value="Prot_kinase_dom"/>
</dbReference>
<evidence type="ECO:0000256" key="11">
    <source>
        <dbReference type="ARBA" id="ARBA00054261"/>
    </source>
</evidence>
<sequence length="373" mass="41745">MGNCWFLQKPTKLEVKKNSSDKKEKDEETKEEGSKLPTNPKEVEDLRRDAANPLIAFTFQELKNITENFRQDSILGVGGFGSVYKGVIYNNVIRKEEENKLVSIMGAEPVEVAIKVHDGDKSLQGHREWLAEVLVLGQLSHPNLVKLVGYCCEDQQRVLIYEYMALSSVEKKLFTKVLAPLSWAIRMKIALGAAKGLAFLHGAKQPIIFRDFKTSNILLDQEYNAKLSDFGLAKDGPVGDASHVSTRIMGTHGYAAPEYIMTGHLTAWSDVYTFGVVLLELLTGRKSLDKDQPVREQSLIEWALPVLMDKKKLLNIIDPRLEGNYPIKGVKKAAILACHCLNRNSKARPMMRDIVDSLEPLQLPIELSNTAIS</sequence>
<evidence type="ECO:0000256" key="4">
    <source>
        <dbReference type="ARBA" id="ARBA00022475"/>
    </source>
</evidence>
<comment type="subcellular location">
    <subcellularLocation>
        <location evidence="1">Cell membrane</location>
    </subcellularLocation>
</comment>
<dbReference type="EC" id="2.7.11.1" evidence="3"/>
<dbReference type="OMA" id="WEPSIYR"/>
<dbReference type="InterPro" id="IPR011009">
    <property type="entry name" value="Kinase-like_dom_sf"/>
</dbReference>
<dbReference type="PANTHER" id="PTHR45621">
    <property type="entry name" value="OS01G0588500 PROTEIN-RELATED"/>
    <property type="match status" value="1"/>
</dbReference>
<evidence type="ECO:0000256" key="10">
    <source>
        <dbReference type="ARBA" id="ARBA00023136"/>
    </source>
</evidence>
<dbReference type="Pfam" id="PF07714">
    <property type="entry name" value="PK_Tyr_Ser-Thr"/>
    <property type="match status" value="1"/>
</dbReference>
<feature type="binding site" evidence="12">
    <location>
        <position position="95"/>
    </location>
    <ligand>
        <name>ATP</name>
        <dbReference type="ChEBI" id="CHEBI:30616"/>
    </ligand>
</feature>
<feature type="domain" description="Protein kinase" evidence="14">
    <location>
        <begin position="69"/>
        <end position="362"/>
    </location>
</feature>
<feature type="region of interest" description="Disordered" evidence="13">
    <location>
        <begin position="15"/>
        <end position="44"/>
    </location>
</feature>
<dbReference type="InterPro" id="IPR017441">
    <property type="entry name" value="Protein_kinase_ATP_BS"/>
</dbReference>
<dbReference type="FunFam" id="1.10.510.10:FF:000032">
    <property type="entry name" value="Serine/threonine-protein kinase PBS1"/>
    <property type="match status" value="1"/>
</dbReference>
<evidence type="ECO:0000256" key="6">
    <source>
        <dbReference type="ARBA" id="ARBA00022679"/>
    </source>
</evidence>
<keyword evidence="8 15" id="KW-0418">Kinase</keyword>
<keyword evidence="4" id="KW-1003">Cell membrane</keyword>
<dbReference type="Gene3D" id="1.10.510.10">
    <property type="entry name" value="Transferase(Phosphotransferase) domain 1"/>
    <property type="match status" value="1"/>
</dbReference>
<protein>
    <recommendedName>
        <fullName evidence="3">non-specific serine/threonine protein kinase</fullName>
        <ecNumber evidence="3">2.7.11.1</ecNumber>
    </recommendedName>
</protein>
<keyword evidence="16" id="KW-1185">Reference proteome</keyword>
<comment type="caution">
    <text evidence="15">The sequence shown here is derived from an EMBL/GenBank/DDBJ whole genome shotgun (WGS) entry which is preliminary data.</text>
</comment>
<evidence type="ECO:0000256" key="7">
    <source>
        <dbReference type="ARBA" id="ARBA00022741"/>
    </source>
</evidence>
<keyword evidence="15" id="KW-0675">Receptor</keyword>
<evidence type="ECO:0000313" key="15">
    <source>
        <dbReference type="EMBL" id="KMZ71698.1"/>
    </source>
</evidence>
<keyword evidence="5" id="KW-0723">Serine/threonine-protein kinase</keyword>
<evidence type="ECO:0000259" key="14">
    <source>
        <dbReference type="PROSITE" id="PS50011"/>
    </source>
</evidence>
<keyword evidence="10" id="KW-0472">Membrane</keyword>
<evidence type="ECO:0000256" key="1">
    <source>
        <dbReference type="ARBA" id="ARBA00004236"/>
    </source>
</evidence>
<dbReference type="SUPFAM" id="SSF56112">
    <property type="entry name" value="Protein kinase-like (PK-like)"/>
    <property type="match status" value="1"/>
</dbReference>
<evidence type="ECO:0000256" key="9">
    <source>
        <dbReference type="ARBA" id="ARBA00022840"/>
    </source>
</evidence>
<evidence type="ECO:0000256" key="12">
    <source>
        <dbReference type="PROSITE-ProRule" id="PRU10141"/>
    </source>
</evidence>
<dbReference type="OrthoDB" id="4062651at2759"/>
<keyword evidence="7 12" id="KW-0547">Nucleotide-binding</keyword>
<evidence type="ECO:0000256" key="5">
    <source>
        <dbReference type="ARBA" id="ARBA00022527"/>
    </source>
</evidence>
<dbReference type="Gene3D" id="3.30.200.20">
    <property type="entry name" value="Phosphorylase Kinase, domain 1"/>
    <property type="match status" value="1"/>
</dbReference>